<dbReference type="Gene3D" id="1.25.40.20">
    <property type="entry name" value="Ankyrin repeat-containing domain"/>
    <property type="match status" value="3"/>
</dbReference>
<dbReference type="PANTHER" id="PTHR24133">
    <property type="entry name" value="ANKYRIN DOMAIN-CONTAINING"/>
    <property type="match status" value="1"/>
</dbReference>
<reference evidence="6 7" key="1">
    <citation type="submission" date="2017-06" db="EMBL/GenBank/DDBJ databases">
        <title>Comparative genomic analysis of Ambrosia Fusariam Clade fungi.</title>
        <authorList>
            <person name="Stajich J.E."/>
            <person name="Carrillo J."/>
            <person name="Kijimoto T."/>
            <person name="Eskalen A."/>
            <person name="O'Donnell K."/>
            <person name="Kasson M."/>
        </authorList>
    </citation>
    <scope>NUCLEOTIDE SEQUENCE [LARGE SCALE GENOMIC DNA]</scope>
    <source>
        <strain evidence="6 7">NRRL62584</strain>
    </source>
</reference>
<proteinExistence type="predicted"/>
<dbReference type="Proteomes" id="UP000288168">
    <property type="component" value="Unassembled WGS sequence"/>
</dbReference>
<name>A0A428P445_9HYPO</name>
<feature type="compositionally biased region" description="Polar residues" evidence="3">
    <location>
        <begin position="758"/>
        <end position="773"/>
    </location>
</feature>
<feature type="domain" description="GPI inositol-deacylase winged helix" evidence="4">
    <location>
        <begin position="332"/>
        <end position="406"/>
    </location>
</feature>
<dbReference type="EMBL" id="NKCI01000209">
    <property type="protein sequence ID" value="RSL47814.1"/>
    <property type="molecule type" value="Genomic_DNA"/>
</dbReference>
<dbReference type="Pfam" id="PF12796">
    <property type="entry name" value="Ank_2"/>
    <property type="match status" value="2"/>
</dbReference>
<dbReference type="OrthoDB" id="448455at2759"/>
<comment type="caution">
    <text evidence="6">The sequence shown here is derived from an EMBL/GenBank/DDBJ whole genome shotgun (WGS) entry which is preliminary data.</text>
</comment>
<evidence type="ECO:0000256" key="3">
    <source>
        <dbReference type="SAM" id="MobiDB-lite"/>
    </source>
</evidence>
<dbReference type="Pfam" id="PF24883">
    <property type="entry name" value="NPHP3_N"/>
    <property type="match status" value="1"/>
</dbReference>
<keyword evidence="7" id="KW-1185">Reference proteome</keyword>
<dbReference type="Gene3D" id="3.40.50.300">
    <property type="entry name" value="P-loop containing nucleotide triphosphate hydrolases"/>
    <property type="match status" value="1"/>
</dbReference>
<dbReference type="SUPFAM" id="SSF52540">
    <property type="entry name" value="P-loop containing nucleoside triphosphate hydrolases"/>
    <property type="match status" value="1"/>
</dbReference>
<feature type="repeat" description="ANK" evidence="2">
    <location>
        <begin position="878"/>
        <end position="910"/>
    </location>
</feature>
<dbReference type="SMART" id="SM00248">
    <property type="entry name" value="ANK"/>
    <property type="match status" value="8"/>
</dbReference>
<accession>A0A428P445</accession>
<dbReference type="PROSITE" id="PS50088">
    <property type="entry name" value="ANK_REPEAT"/>
    <property type="match status" value="5"/>
</dbReference>
<dbReference type="InterPro" id="IPR027417">
    <property type="entry name" value="P-loop_NTPase"/>
</dbReference>
<dbReference type="InterPro" id="IPR054471">
    <property type="entry name" value="GPIID_WHD"/>
</dbReference>
<dbReference type="AlphaFoldDB" id="A0A428P445"/>
<dbReference type="PANTHER" id="PTHR24133:SF40">
    <property type="entry name" value="ANKYRIN REPEAT DOMAIN 44"/>
    <property type="match status" value="1"/>
</dbReference>
<dbReference type="InterPro" id="IPR052391">
    <property type="entry name" value="E3_Ligase-Neurotoxin"/>
</dbReference>
<sequence>MSNSNVIDCTGSSSQDSLEGRSKILRWLCPQEIFSALTTPAEGQSNHDSHKDAGKSFTNSPKFQEWLAGKEKRIWGSGPPGAGKTFLVSRVQNDLKHRDMFQGSASKARAAVLYLHHSERYSLKDLLGCMFRQFVEATSQIHPNVENLWINKAGNTGPDAKELTELIQDLTKDDINLYVIVDAWDECKLQTRGQFLRELLSFGEHISIFITSRFTSSHENCQSDFFHENISAKENDIRGYVSHCIANSSRLKHFTQLDRGLELEIKNRLVEESGSNKEGRIFLLVRLHMDSLQNEVRLDGVRKKLKMLRHDLNDKYRDIIERIDDQEPACQEIAIDALIWITHARRPLTAKELQHALAVSLEDPRFNPAREPRVDDIVAFSCSMVILEASSNTFRLVHNTAKKFMEDLSETDSRFKDPHSKISLVSSTYLCIPQLEQRDDLLQRVSPATDLWADPPQYNEQDAYDMQCQCYADSWPLGGKEQLREFSFQTKSYLFPLASYAAIHLGHHLRGMQDSESNFAQDALKHTHTILSERPKRNFYVRLLSDAGCYPPHTFAHYYGHWNPGGMTHEFGDSGSEFFDDPESGLSDQTEGSSQEEHQKEITCLHLAAQIGVPRLLTGLIGDGSLLQVRDYEGFNPLGIALCSGHSSIVLSLLKAGSTLDLRSGEGCRLLLFAAQSRSSCAGQVVDHILQHHLRMPDNGRHPIVQYFTWFGVVALTKVLFYGWGLSKLWSGLTSFLMRVRTYWTSRPEPRATRPLGPSSTNVVTFSQATTESPVAEPISPPRPLARTYSEAVLPFDRLQERDYLKLVVAALQGDSAKINSLVADGKVILKCQHDRFHSNTPALIVNLALFLAIERGKTEVVEKVIKGGVPVESRDYDGRTPLHRAVLKRNAALVKFLIEYEAEIDVEDFKKETPWVLAAREGYYEICRLLVEYGANVNTQGIDGVSLLYQAAAAGDAGKVRYLLQQGVDPSITTDYGWSPLHWAAANGHMNCVKLLLDAKADVNPISDTYKSPLDLAIEHDRKGIVDVLQAHGAKTSNRLFALSWESERGD</sequence>
<feature type="repeat" description="ANK" evidence="2">
    <location>
        <begin position="633"/>
        <end position="665"/>
    </location>
</feature>
<dbReference type="InterPro" id="IPR056884">
    <property type="entry name" value="NPHP3-like_N"/>
</dbReference>
<feature type="region of interest" description="Disordered" evidence="3">
    <location>
        <begin position="749"/>
        <end position="783"/>
    </location>
</feature>
<dbReference type="InterPro" id="IPR002110">
    <property type="entry name" value="Ankyrin_rpt"/>
</dbReference>
<protein>
    <recommendedName>
        <fullName evidence="8">NACHT domain-containing protein</fullName>
    </recommendedName>
</protein>
<dbReference type="PROSITE" id="PS50297">
    <property type="entry name" value="ANK_REP_REGION"/>
    <property type="match status" value="4"/>
</dbReference>
<evidence type="ECO:0000259" key="4">
    <source>
        <dbReference type="Pfam" id="PF22939"/>
    </source>
</evidence>
<dbReference type="InterPro" id="IPR036770">
    <property type="entry name" value="Ankyrin_rpt-contain_sf"/>
</dbReference>
<evidence type="ECO:0000313" key="7">
    <source>
        <dbReference type="Proteomes" id="UP000288168"/>
    </source>
</evidence>
<keyword evidence="1" id="KW-0677">Repeat</keyword>
<evidence type="ECO:0000256" key="2">
    <source>
        <dbReference type="PROSITE-ProRule" id="PRU00023"/>
    </source>
</evidence>
<organism evidence="6 7">
    <name type="scientific">Fusarium duplospermum</name>
    <dbReference type="NCBI Taxonomy" id="1325734"/>
    <lineage>
        <taxon>Eukaryota</taxon>
        <taxon>Fungi</taxon>
        <taxon>Dikarya</taxon>
        <taxon>Ascomycota</taxon>
        <taxon>Pezizomycotina</taxon>
        <taxon>Sordariomycetes</taxon>
        <taxon>Hypocreomycetidae</taxon>
        <taxon>Hypocreales</taxon>
        <taxon>Nectriaceae</taxon>
        <taxon>Fusarium</taxon>
        <taxon>Fusarium solani species complex</taxon>
    </lineage>
</organism>
<feature type="domain" description="Nephrocystin 3-like N-terminal" evidence="5">
    <location>
        <begin position="54"/>
        <end position="213"/>
    </location>
</feature>
<keyword evidence="2" id="KW-0040">ANK repeat</keyword>
<dbReference type="STRING" id="1325734.A0A428P445"/>
<feature type="repeat" description="ANK" evidence="2">
    <location>
        <begin position="911"/>
        <end position="943"/>
    </location>
</feature>
<feature type="region of interest" description="Disordered" evidence="3">
    <location>
        <begin position="578"/>
        <end position="598"/>
    </location>
</feature>
<evidence type="ECO:0000256" key="1">
    <source>
        <dbReference type="ARBA" id="ARBA00022737"/>
    </source>
</evidence>
<evidence type="ECO:0000259" key="5">
    <source>
        <dbReference type="Pfam" id="PF24883"/>
    </source>
</evidence>
<evidence type="ECO:0000313" key="6">
    <source>
        <dbReference type="EMBL" id="RSL47814.1"/>
    </source>
</evidence>
<dbReference type="Pfam" id="PF22939">
    <property type="entry name" value="WHD_GPIID"/>
    <property type="match status" value="1"/>
</dbReference>
<gene>
    <name evidence="6" type="ORF">CEP54_013215</name>
</gene>
<evidence type="ECO:0008006" key="8">
    <source>
        <dbReference type="Google" id="ProtNLM"/>
    </source>
</evidence>
<feature type="repeat" description="ANK" evidence="2">
    <location>
        <begin position="977"/>
        <end position="1009"/>
    </location>
</feature>
<feature type="repeat" description="ANK" evidence="2">
    <location>
        <begin position="944"/>
        <end position="976"/>
    </location>
</feature>
<dbReference type="SUPFAM" id="SSF48403">
    <property type="entry name" value="Ankyrin repeat"/>
    <property type="match status" value="2"/>
</dbReference>